<keyword evidence="2" id="KW-1185">Reference proteome</keyword>
<accession>C1FGM4</accession>
<dbReference type="OrthoDB" id="513190at2759"/>
<dbReference type="AlphaFoldDB" id="C1FGM4"/>
<dbReference type="eggNOG" id="ENOG502SX6J">
    <property type="taxonomic scope" value="Eukaryota"/>
</dbReference>
<gene>
    <name evidence="1" type="ORF">MICPUN_105973</name>
</gene>
<evidence type="ECO:0000313" key="2">
    <source>
        <dbReference type="Proteomes" id="UP000002009"/>
    </source>
</evidence>
<dbReference type="GeneID" id="8245941"/>
<reference evidence="1 2" key="1">
    <citation type="journal article" date="2009" name="Science">
        <title>Green evolution and dynamic adaptations revealed by genomes of the marine picoeukaryotes Micromonas.</title>
        <authorList>
            <person name="Worden A.Z."/>
            <person name="Lee J.H."/>
            <person name="Mock T."/>
            <person name="Rouze P."/>
            <person name="Simmons M.P."/>
            <person name="Aerts A.L."/>
            <person name="Allen A.E."/>
            <person name="Cuvelier M.L."/>
            <person name="Derelle E."/>
            <person name="Everett M.V."/>
            <person name="Foulon E."/>
            <person name="Grimwood J."/>
            <person name="Gundlach H."/>
            <person name="Henrissat B."/>
            <person name="Napoli C."/>
            <person name="McDonald S.M."/>
            <person name="Parker M.S."/>
            <person name="Rombauts S."/>
            <person name="Salamov A."/>
            <person name="Von Dassow P."/>
            <person name="Badger J.H."/>
            <person name="Coutinho P.M."/>
            <person name="Demir E."/>
            <person name="Dubchak I."/>
            <person name="Gentemann C."/>
            <person name="Eikrem W."/>
            <person name="Gready J.E."/>
            <person name="John U."/>
            <person name="Lanier W."/>
            <person name="Lindquist E.A."/>
            <person name="Lucas S."/>
            <person name="Mayer K.F."/>
            <person name="Moreau H."/>
            <person name="Not F."/>
            <person name="Otillar R."/>
            <person name="Panaud O."/>
            <person name="Pangilinan J."/>
            <person name="Paulsen I."/>
            <person name="Piegu B."/>
            <person name="Poliakov A."/>
            <person name="Robbens S."/>
            <person name="Schmutz J."/>
            <person name="Toulza E."/>
            <person name="Wyss T."/>
            <person name="Zelensky A."/>
            <person name="Zhou K."/>
            <person name="Armbrust E.V."/>
            <person name="Bhattacharya D."/>
            <person name="Goodenough U.W."/>
            <person name="Van de Peer Y."/>
            <person name="Grigoriev I.V."/>
        </authorList>
    </citation>
    <scope>NUCLEOTIDE SEQUENCE [LARGE SCALE GENOMIC DNA]</scope>
    <source>
        <strain evidence="2">RCC299 / NOUM17</strain>
    </source>
</reference>
<evidence type="ECO:0000313" key="1">
    <source>
        <dbReference type="EMBL" id="ACO69288.1"/>
    </source>
</evidence>
<dbReference type="RefSeq" id="XP_002508030.1">
    <property type="nucleotide sequence ID" value="XM_002507984.1"/>
</dbReference>
<protein>
    <submittedName>
        <fullName evidence="1">Early light induced protein-like protein</fullName>
    </submittedName>
</protein>
<dbReference type="Proteomes" id="UP000002009">
    <property type="component" value="Chromosome 8"/>
</dbReference>
<dbReference type="InParanoid" id="C1FGM4"/>
<organism evidence="1 2">
    <name type="scientific">Micromonas commoda (strain RCC299 / NOUM17 / CCMP2709)</name>
    <name type="common">Picoplanktonic green alga</name>
    <dbReference type="NCBI Taxonomy" id="296587"/>
    <lineage>
        <taxon>Eukaryota</taxon>
        <taxon>Viridiplantae</taxon>
        <taxon>Chlorophyta</taxon>
        <taxon>Mamiellophyceae</taxon>
        <taxon>Mamiellales</taxon>
        <taxon>Mamiellaceae</taxon>
        <taxon>Micromonas</taxon>
    </lineage>
</organism>
<dbReference type="KEGG" id="mis:MICPUN_105973"/>
<name>C1FGM4_MICCC</name>
<dbReference type="EMBL" id="CP001575">
    <property type="protein sequence ID" value="ACO69288.1"/>
    <property type="molecule type" value="Genomic_DNA"/>
</dbReference>
<sequence>MAAFTFNPLVLSARAVAPAKATRATRRAAKRALRCSATSEEEDVMGEIGLGDLEDIMAKADGGASVPKFIADLGIEPLTQGFKFLGSDQMTGPGSEMLFVEKFGETLYREAGFTETAEKINGRLAQVGFVLAVQNTFNGDVLELIAKYPLLVLLTVAGITGASLVPTCAPQGYFPDALKETTMKAYEGAGLGDIFSAKAEMINGRAAMLGMAVFIATATIF</sequence>
<dbReference type="GO" id="GO:0009507">
    <property type="term" value="C:chloroplast"/>
    <property type="evidence" value="ECO:0007669"/>
    <property type="project" value="UniProtKB-SubCell"/>
</dbReference>
<proteinExistence type="predicted"/>
<dbReference type="OMA" id="EQMNQEM"/>